<keyword evidence="3" id="KW-1185">Reference proteome</keyword>
<organism evidence="2 3">
    <name type="scientific">Canna indica</name>
    <name type="common">Indian-shot</name>
    <dbReference type="NCBI Taxonomy" id="4628"/>
    <lineage>
        <taxon>Eukaryota</taxon>
        <taxon>Viridiplantae</taxon>
        <taxon>Streptophyta</taxon>
        <taxon>Embryophyta</taxon>
        <taxon>Tracheophyta</taxon>
        <taxon>Spermatophyta</taxon>
        <taxon>Magnoliopsida</taxon>
        <taxon>Liliopsida</taxon>
        <taxon>Zingiberales</taxon>
        <taxon>Cannaceae</taxon>
        <taxon>Canna</taxon>
    </lineage>
</organism>
<dbReference type="PANTHER" id="PTHR23051:SF12">
    <property type="entry name" value="OS04G0645600 PROTEIN"/>
    <property type="match status" value="1"/>
</dbReference>
<name>A0AAQ3K547_9LILI</name>
<dbReference type="EMBL" id="CP136892">
    <property type="protein sequence ID" value="WOL01145.1"/>
    <property type="molecule type" value="Genomic_DNA"/>
</dbReference>
<keyword evidence="1" id="KW-1133">Transmembrane helix</keyword>
<dbReference type="PANTHER" id="PTHR23051">
    <property type="entry name" value="SOLUTE CARRIER FAMILY 35, MEMBER F5"/>
    <property type="match status" value="1"/>
</dbReference>
<dbReference type="AlphaFoldDB" id="A0AAQ3K547"/>
<dbReference type="GO" id="GO:0016020">
    <property type="term" value="C:membrane"/>
    <property type="evidence" value="ECO:0007669"/>
    <property type="project" value="TreeGrafter"/>
</dbReference>
<evidence type="ECO:0000313" key="3">
    <source>
        <dbReference type="Proteomes" id="UP001327560"/>
    </source>
</evidence>
<evidence type="ECO:0000313" key="2">
    <source>
        <dbReference type="EMBL" id="WOL01145.1"/>
    </source>
</evidence>
<evidence type="ECO:0000256" key="1">
    <source>
        <dbReference type="SAM" id="Phobius"/>
    </source>
</evidence>
<sequence>MTEVLAIFVSMTGVVMTTFGKTWVADESQTGICNFGLPIFIFCNFGNLYFRHEAIMGSGLVRDLFGLLSAMTYVLFTSPWHLIILIFMIVLADYVLLKLNINMNNAVLLKKFVGEEGEEVDVQKLFGYVGLFTFVSLWWLSK</sequence>
<feature type="transmembrane region" description="Helical" evidence="1">
    <location>
        <begin position="30"/>
        <end position="50"/>
    </location>
</feature>
<gene>
    <name evidence="2" type="ORF">Cni_G09859</name>
</gene>
<proteinExistence type="predicted"/>
<keyword evidence="1" id="KW-0472">Membrane</keyword>
<dbReference type="Proteomes" id="UP001327560">
    <property type="component" value="Chromosome 3"/>
</dbReference>
<keyword evidence="1" id="KW-0812">Transmembrane</keyword>
<reference evidence="2 3" key="1">
    <citation type="submission" date="2023-10" db="EMBL/GenBank/DDBJ databases">
        <title>Chromosome-scale genome assembly provides insights into flower coloration mechanisms of Canna indica.</title>
        <authorList>
            <person name="Li C."/>
        </authorList>
    </citation>
    <scope>NUCLEOTIDE SEQUENCE [LARGE SCALE GENOMIC DNA]</scope>
    <source>
        <tissue evidence="2">Flower</tissue>
    </source>
</reference>
<protein>
    <submittedName>
        <fullName evidence="2">Uncharacterized protein</fullName>
    </submittedName>
</protein>
<accession>A0AAQ3K547</accession>